<gene>
    <name evidence="2" type="ORF">BDV95DRAFT_615960</name>
</gene>
<proteinExistence type="predicted"/>
<dbReference type="AlphaFoldDB" id="A0A7C8MTP3"/>
<dbReference type="OrthoDB" id="1577640at2759"/>
<dbReference type="Proteomes" id="UP000481861">
    <property type="component" value="Unassembled WGS sequence"/>
</dbReference>
<keyword evidence="1" id="KW-0812">Transmembrane</keyword>
<accession>A0A7C8MTP3</accession>
<evidence type="ECO:0000313" key="3">
    <source>
        <dbReference type="Proteomes" id="UP000481861"/>
    </source>
</evidence>
<keyword evidence="1" id="KW-1133">Transmembrane helix</keyword>
<keyword evidence="1" id="KW-0472">Membrane</keyword>
<reference evidence="2 3" key="1">
    <citation type="submission" date="2020-01" db="EMBL/GenBank/DDBJ databases">
        <authorList>
            <consortium name="DOE Joint Genome Institute"/>
            <person name="Haridas S."/>
            <person name="Albert R."/>
            <person name="Binder M."/>
            <person name="Bloem J."/>
            <person name="Labutti K."/>
            <person name="Salamov A."/>
            <person name="Andreopoulos B."/>
            <person name="Baker S.E."/>
            <person name="Barry K."/>
            <person name="Bills G."/>
            <person name="Bluhm B.H."/>
            <person name="Cannon C."/>
            <person name="Castanera R."/>
            <person name="Culley D.E."/>
            <person name="Daum C."/>
            <person name="Ezra D."/>
            <person name="Gonzalez J.B."/>
            <person name="Henrissat B."/>
            <person name="Kuo A."/>
            <person name="Liang C."/>
            <person name="Lipzen A."/>
            <person name="Lutzoni F."/>
            <person name="Magnuson J."/>
            <person name="Mondo S."/>
            <person name="Nolan M."/>
            <person name="Ohm R."/>
            <person name="Pangilinan J."/>
            <person name="Park H.-J.H."/>
            <person name="Ramirez L."/>
            <person name="Alfaro M."/>
            <person name="Sun H."/>
            <person name="Tritt A."/>
            <person name="Yoshinaga Y."/>
            <person name="Zwiers L.-H.L."/>
            <person name="Turgeon B.G."/>
            <person name="Goodwin S.B."/>
            <person name="Spatafora J.W."/>
            <person name="Crous P.W."/>
            <person name="Grigoriev I.V."/>
        </authorList>
    </citation>
    <scope>NUCLEOTIDE SEQUENCE [LARGE SCALE GENOMIC DNA]</scope>
    <source>
        <strain evidence="2 3">CBS 611.86</strain>
    </source>
</reference>
<dbReference type="EMBL" id="JAADJZ010000005">
    <property type="protein sequence ID" value="KAF2874665.1"/>
    <property type="molecule type" value="Genomic_DNA"/>
</dbReference>
<evidence type="ECO:0008006" key="4">
    <source>
        <dbReference type="Google" id="ProtNLM"/>
    </source>
</evidence>
<feature type="non-terminal residue" evidence="2">
    <location>
        <position position="720"/>
    </location>
</feature>
<name>A0A7C8MTP3_9PLEO</name>
<keyword evidence="3" id="KW-1185">Reference proteome</keyword>
<feature type="transmembrane region" description="Helical" evidence="1">
    <location>
        <begin position="6"/>
        <end position="28"/>
    </location>
</feature>
<evidence type="ECO:0000256" key="1">
    <source>
        <dbReference type="SAM" id="Phobius"/>
    </source>
</evidence>
<evidence type="ECO:0000313" key="2">
    <source>
        <dbReference type="EMBL" id="KAF2874665.1"/>
    </source>
</evidence>
<organism evidence="2 3">
    <name type="scientific">Massariosphaeria phaeospora</name>
    <dbReference type="NCBI Taxonomy" id="100035"/>
    <lineage>
        <taxon>Eukaryota</taxon>
        <taxon>Fungi</taxon>
        <taxon>Dikarya</taxon>
        <taxon>Ascomycota</taxon>
        <taxon>Pezizomycotina</taxon>
        <taxon>Dothideomycetes</taxon>
        <taxon>Pleosporomycetidae</taxon>
        <taxon>Pleosporales</taxon>
        <taxon>Pleosporales incertae sedis</taxon>
        <taxon>Massariosphaeria</taxon>
    </lineage>
</organism>
<sequence length="720" mass="80699">MTDPFSVAGSAVGVVSLGLLVCNSLISYTNNAKDAKRKASQISTQLDDLLNLLDQLQTVTQKIGPSQHASSTTSVITASSTAIQAVRKVLGKLGDEPQERIGIRNQVSSIKRRLSYPFKQEEILYWKGVLESIQQNLHTALLSWGLDQHRQDFESIRLKIDEATKLNQLVCQAIASQQEIQYDEISLRQLDQTRLIHHGHDVSDKNFLAVRQGVSRVHDLVTPVAANLSRISVELAALPQIALAMSRLESNLGLQTLESVSPDSLSSDYANCQTMLRRVKKLKRKRTQLLTSCSCRGQTQTIVSLRWPINLLGTRKSVQHDMHCPYATYGHEITELSLRVSAYITAFQRKVQVAFALSTIVGMTRVTHSLVHYRVVPYTSPAFRFIASLNEVHWPPSPDRVVNTIEQLMDVLPRLFQSRQASPYDRLSNGQSLLHYFCSRVRILHTCPHDKSLYNSIGMQLLHCVGNLALEQDDRGRTCNDYIFFDFGSSHLCGEFNRIGMPVVSSLRDLSKSNYDTRVPWGSHPYNDPDVFVNDSECMKMVMVKSETGLRELLDQANILDSIDGSEGRALYSLASLIGWAKGCQLLWSYSVPLVGGTSQHSRDSDIEDQTFFSKVACCTSIDTLQFWLHLRRSLSAEELTYLGALEVLLDGVNRHRAFDETSLKFLDITLAAIVQQRKALQQLAELHLRPHEHQFQSEGVLDAQAGTVLENLVDKGIDV</sequence>
<protein>
    <recommendedName>
        <fullName evidence="4">Fungal N-terminal domain-containing protein</fullName>
    </recommendedName>
</protein>
<comment type="caution">
    <text evidence="2">The sequence shown here is derived from an EMBL/GenBank/DDBJ whole genome shotgun (WGS) entry which is preliminary data.</text>
</comment>